<reference evidence="1" key="1">
    <citation type="submission" date="2016-12" db="EMBL/GenBank/DDBJ databases">
        <authorList>
            <person name="Moulin L."/>
        </authorList>
    </citation>
    <scope>NUCLEOTIDE SEQUENCE [LARGE SCALE GENOMIC DNA]</scope>
    <source>
        <strain evidence="1">STM 7183</strain>
    </source>
</reference>
<dbReference type="AlphaFoldDB" id="A0A1N7RVC1"/>
<evidence type="ECO:0000313" key="2">
    <source>
        <dbReference type="Proteomes" id="UP000195569"/>
    </source>
</evidence>
<protein>
    <submittedName>
        <fullName evidence="1">Uncharacterized protein</fullName>
    </submittedName>
</protein>
<sequence>MSSGFARSLRPMTDRQNLINISTEYGMSLQGNISVMFPHGIRSGRCERYSPPITDAAMKAAQTTNFTAIFFTLPQQFHTPAMLYLGQEFDANDSPLTGCEFFWRDGGVPQSSREREKRQLAAWRLPNKTPTQVLPYPLGFLGILRQLRTGRIE</sequence>
<proteinExistence type="predicted"/>
<accession>A0A1N7RVC1</accession>
<dbReference type="EMBL" id="CYGY02000018">
    <property type="protein sequence ID" value="SIT38673.1"/>
    <property type="molecule type" value="Genomic_DNA"/>
</dbReference>
<organism evidence="1 2">
    <name type="scientific">Paraburkholderia piptadeniae</name>
    <dbReference type="NCBI Taxonomy" id="1701573"/>
    <lineage>
        <taxon>Bacteria</taxon>
        <taxon>Pseudomonadati</taxon>
        <taxon>Pseudomonadota</taxon>
        <taxon>Betaproteobacteria</taxon>
        <taxon>Burkholderiales</taxon>
        <taxon>Burkholderiaceae</taxon>
        <taxon>Paraburkholderia</taxon>
    </lineage>
</organism>
<evidence type="ECO:0000313" key="1">
    <source>
        <dbReference type="EMBL" id="SIT38673.1"/>
    </source>
</evidence>
<dbReference type="Proteomes" id="UP000195569">
    <property type="component" value="Unassembled WGS sequence"/>
</dbReference>
<comment type="caution">
    <text evidence="1">The sequence shown here is derived from an EMBL/GenBank/DDBJ whole genome shotgun (WGS) entry which is preliminary data.</text>
</comment>
<name>A0A1N7RVC1_9BURK</name>
<keyword evidence="2" id="KW-1185">Reference proteome</keyword>
<gene>
    <name evidence="1" type="ORF">BN2476_180008</name>
</gene>